<evidence type="ECO:0000256" key="1">
    <source>
        <dbReference type="SAM" id="MobiDB-lite"/>
    </source>
</evidence>
<sequence>CSPLISRWKRDEKQEESIMKDWKSQTEDFKQTTHESSGKETSSGEHAQYLQKLSILDEHKKTAQTLKEMLEEILKLLRNWIVKNDKDNETEKTKNDETSTAVQTTEPPKQTDNNETLQAEETTIKSSNNQSDEIKVYTLNGFTLTIINKDQDFGQEIQERIFDTFNKVYPKMRERFNKEATKNVTLIVVPEFNETANTLNETIRIHSAYFKETPLDTDTITHELMHVLQSSYPSVKQTWLIEGIADYARWKYGCDTHQEKLTNFESKHNYTDSYKVTARFLVWLETKVNDKVVDRLNEGLQKNQYQNGTLWKEITQKSVDDLWSEYTKNPDLSK</sequence>
<feature type="region of interest" description="Disordered" evidence="1">
    <location>
        <begin position="88"/>
        <end position="115"/>
    </location>
</feature>
<proteinExistence type="predicted"/>
<dbReference type="PANTHER" id="PTHR33321:SF12">
    <property type="entry name" value="PLANT BASIC SECRETORY PROTEIN (BSP) FAMILY PROTEIN"/>
    <property type="match status" value="1"/>
</dbReference>
<evidence type="ECO:0000313" key="2">
    <source>
        <dbReference type="EMBL" id="CAF4196649.1"/>
    </source>
</evidence>
<accession>A0A820AXC8</accession>
<feature type="compositionally biased region" description="Basic and acidic residues" evidence="1">
    <location>
        <begin position="8"/>
        <end position="38"/>
    </location>
</feature>
<dbReference type="PANTHER" id="PTHR33321">
    <property type="match status" value="1"/>
</dbReference>
<comment type="caution">
    <text evidence="2">The sequence shown here is derived from an EMBL/GenBank/DDBJ whole genome shotgun (WGS) entry which is preliminary data.</text>
</comment>
<dbReference type="EMBL" id="CAJOAZ010009074">
    <property type="protein sequence ID" value="CAF4196649.1"/>
    <property type="molecule type" value="Genomic_DNA"/>
</dbReference>
<reference evidence="2" key="1">
    <citation type="submission" date="2021-02" db="EMBL/GenBank/DDBJ databases">
        <authorList>
            <person name="Nowell W R."/>
        </authorList>
    </citation>
    <scope>NUCLEOTIDE SEQUENCE</scope>
</reference>
<feature type="compositionally biased region" description="Basic and acidic residues" evidence="1">
    <location>
        <begin position="88"/>
        <end position="97"/>
    </location>
</feature>
<dbReference type="AlphaFoldDB" id="A0A820AXC8"/>
<name>A0A820AXC8_9BILA</name>
<gene>
    <name evidence="2" type="ORF">OXD698_LOCUS40598</name>
</gene>
<feature type="compositionally biased region" description="Polar residues" evidence="1">
    <location>
        <begin position="98"/>
        <end position="115"/>
    </location>
</feature>
<organism evidence="2 3">
    <name type="scientific">Adineta steineri</name>
    <dbReference type="NCBI Taxonomy" id="433720"/>
    <lineage>
        <taxon>Eukaryota</taxon>
        <taxon>Metazoa</taxon>
        <taxon>Spiralia</taxon>
        <taxon>Gnathifera</taxon>
        <taxon>Rotifera</taxon>
        <taxon>Eurotatoria</taxon>
        <taxon>Bdelloidea</taxon>
        <taxon>Adinetida</taxon>
        <taxon>Adinetidae</taxon>
        <taxon>Adineta</taxon>
    </lineage>
</organism>
<protein>
    <submittedName>
        <fullName evidence="2">Uncharacterized protein</fullName>
    </submittedName>
</protein>
<dbReference type="InterPro" id="IPR007541">
    <property type="entry name" value="Uncharacterised_BSP"/>
</dbReference>
<dbReference type="Pfam" id="PF04450">
    <property type="entry name" value="BSP"/>
    <property type="match status" value="1"/>
</dbReference>
<evidence type="ECO:0000313" key="3">
    <source>
        <dbReference type="Proteomes" id="UP000663844"/>
    </source>
</evidence>
<feature type="non-terminal residue" evidence="2">
    <location>
        <position position="1"/>
    </location>
</feature>
<dbReference type="Proteomes" id="UP000663844">
    <property type="component" value="Unassembled WGS sequence"/>
</dbReference>
<feature type="region of interest" description="Disordered" evidence="1">
    <location>
        <begin position="1"/>
        <end position="46"/>
    </location>
</feature>